<dbReference type="GO" id="GO:0072344">
    <property type="term" value="P:rescue of stalled ribosome"/>
    <property type="evidence" value="ECO:0007669"/>
    <property type="project" value="TreeGrafter"/>
</dbReference>
<dbReference type="OrthoDB" id="9766163at2"/>
<dbReference type="GO" id="GO:1990112">
    <property type="term" value="C:RQC complex"/>
    <property type="evidence" value="ECO:0007669"/>
    <property type="project" value="TreeGrafter"/>
</dbReference>
<dbReference type="Gene3D" id="2.30.310.10">
    <property type="entry name" value="ibrinogen binding protein from staphylococcus aureus domain"/>
    <property type="match status" value="1"/>
</dbReference>
<dbReference type="Pfam" id="PF05670">
    <property type="entry name" value="NFACT-R_1"/>
    <property type="match status" value="1"/>
</dbReference>
<dbReference type="RefSeq" id="WP_111331473.1">
    <property type="nucleotide sequence ID" value="NZ_CP030032.1"/>
</dbReference>
<reference evidence="1 2" key="1">
    <citation type="submission" date="2018-06" db="EMBL/GenBank/DDBJ databases">
        <title>Lujinxingia sediminis gen. nov. sp. nov., a new facultative anaerobic member of the class Deltaproteobacteria, and proposal of Lujinxingaceae fam. nov.</title>
        <authorList>
            <person name="Guo L.-Y."/>
            <person name="Li C.-M."/>
            <person name="Wang S."/>
            <person name="Du Z.-J."/>
        </authorList>
    </citation>
    <scope>NUCLEOTIDE SEQUENCE [LARGE SCALE GENOMIC DNA]</scope>
    <source>
        <strain evidence="1 2">FA350</strain>
    </source>
</reference>
<proteinExistence type="predicted"/>
<dbReference type="PANTHER" id="PTHR15239">
    <property type="entry name" value="NUCLEAR EXPORT MEDIATOR FACTOR NEMF"/>
    <property type="match status" value="1"/>
</dbReference>
<evidence type="ECO:0000313" key="1">
    <source>
        <dbReference type="EMBL" id="AWV88064.1"/>
    </source>
</evidence>
<dbReference type="Proteomes" id="UP000249799">
    <property type="component" value="Chromosome"/>
</dbReference>
<accession>A0A2Z4FH27</accession>
<dbReference type="GO" id="GO:0000049">
    <property type="term" value="F:tRNA binding"/>
    <property type="evidence" value="ECO:0007669"/>
    <property type="project" value="TreeGrafter"/>
</dbReference>
<name>A0A2Z4FH27_9DELT</name>
<dbReference type="Pfam" id="PF05833">
    <property type="entry name" value="NFACT_N"/>
    <property type="match status" value="2"/>
</dbReference>
<protein>
    <submittedName>
        <fullName evidence="1">Uncharacterized protein</fullName>
    </submittedName>
</protein>
<dbReference type="InterPro" id="IPR008532">
    <property type="entry name" value="NFACT_RNA-bd"/>
</dbReference>
<dbReference type="PANTHER" id="PTHR15239:SF6">
    <property type="entry name" value="RIBOSOME QUALITY CONTROL COMPLEX SUBUNIT NEMF"/>
    <property type="match status" value="1"/>
</dbReference>
<dbReference type="KEGG" id="bsed:DN745_01430"/>
<sequence>MTLSRAEIELILPEVDAVAGRGVVQRVLEFDPHTRILQLREPGNTHYLCLCTQPQVTRIHFIRHRSQQPPTPTAFTMQLRRWLQGALFERVTQLQGDRIVRMDFRAVDPAWEPDEEELAAEDSPVRAPRVAVALVVELTGRHPNWYLLDAKDMIIGQASRQSLGERVLQPGSAYQPPQAPQNSDYGQKVRWGLEELDPGEFERSAKVEEHYGTQVSAQNFETIHRALSSRLRKRLKQLDRRVGHIEGDLERAESSDEFRRRGELLQSAWGKVERGDKSVRVVDFYDESMAEVEIALDPSWSLEQNIEYNFHEYRRLKDARAQIEDRLLESMELRDAVADALQKLDEAAEAFGTADEPRTLAQLSPNARDAFIRERAAQEKDQVEALEAFETELIAAGTLKPKRTRQQQSGRDKPARVPYRKFRSFHGHVIMVGRGASDNDTLSTSIARGRDMWFHARDWAGSHVLLRMDQRKEELKNEDLLDAATLAAWFSKGKNDTLIDVTYTRAKYIRKPKGFPPGRVTVADASTIGLSLEQERLKRLMDSEE</sequence>
<dbReference type="GO" id="GO:0043023">
    <property type="term" value="F:ribosomal large subunit binding"/>
    <property type="evidence" value="ECO:0007669"/>
    <property type="project" value="TreeGrafter"/>
</dbReference>
<keyword evidence="2" id="KW-1185">Reference proteome</keyword>
<organism evidence="1 2">
    <name type="scientific">Bradymonas sediminis</name>
    <dbReference type="NCBI Taxonomy" id="1548548"/>
    <lineage>
        <taxon>Bacteria</taxon>
        <taxon>Deltaproteobacteria</taxon>
        <taxon>Bradymonadales</taxon>
        <taxon>Bradymonadaceae</taxon>
        <taxon>Bradymonas</taxon>
    </lineage>
</organism>
<dbReference type="EMBL" id="CP030032">
    <property type="protein sequence ID" value="AWV88064.1"/>
    <property type="molecule type" value="Genomic_DNA"/>
</dbReference>
<dbReference type="AlphaFoldDB" id="A0A2Z4FH27"/>
<gene>
    <name evidence="1" type="ORF">DN745_01430</name>
</gene>
<evidence type="ECO:0000313" key="2">
    <source>
        <dbReference type="Proteomes" id="UP000249799"/>
    </source>
</evidence>
<dbReference type="InterPro" id="IPR051608">
    <property type="entry name" value="RQC_Subunit_NEMF"/>
</dbReference>